<dbReference type="PANTHER" id="PTHR42892:SF1">
    <property type="entry name" value="GLUCOSAMINE-6-PHOSPHATE ISOMERASE"/>
    <property type="match status" value="1"/>
</dbReference>
<keyword evidence="3" id="KW-0378">Hydrolase</keyword>
<reference evidence="3 4" key="1">
    <citation type="submission" date="2023-12" db="EMBL/GenBank/DDBJ databases">
        <title>Description of an unclassified Opitutus bacterium of Verrucomicrobiota.</title>
        <authorList>
            <person name="Zhang D.-F."/>
        </authorList>
    </citation>
    <scope>NUCLEOTIDE SEQUENCE [LARGE SCALE GENOMIC DNA]</scope>
    <source>
        <strain evidence="3 4">WL0086</strain>
    </source>
</reference>
<dbReference type="RefSeq" id="WP_221030159.1">
    <property type="nucleotide sequence ID" value="NZ_CP139781.1"/>
</dbReference>
<dbReference type="InterPro" id="IPR052960">
    <property type="entry name" value="GlcN6P_deaminase-like"/>
</dbReference>
<dbReference type="SUPFAM" id="SSF102588">
    <property type="entry name" value="LmbE-like"/>
    <property type="match status" value="1"/>
</dbReference>
<dbReference type="InterPro" id="IPR024078">
    <property type="entry name" value="LmbE-like_dom_sf"/>
</dbReference>
<protein>
    <recommendedName>
        <fullName evidence="1">Glucosamine-6-phosphate deaminase</fullName>
        <ecNumber evidence="1">3.5.99.6</ecNumber>
    </recommendedName>
</protein>
<dbReference type="Gene3D" id="3.40.50.10320">
    <property type="entry name" value="LmbE-like"/>
    <property type="match status" value="1"/>
</dbReference>
<dbReference type="Pfam" id="PF01182">
    <property type="entry name" value="Glucosamine_iso"/>
    <property type="match status" value="1"/>
</dbReference>
<dbReference type="InterPro" id="IPR004547">
    <property type="entry name" value="Glucosamine6P_isomerase"/>
</dbReference>
<gene>
    <name evidence="3" type="primary">nagB</name>
    <name evidence="3" type="ORF">K1X11_022965</name>
</gene>
<evidence type="ECO:0000313" key="3">
    <source>
        <dbReference type="EMBL" id="WRQ87683.1"/>
    </source>
</evidence>
<dbReference type="NCBIfam" id="TIGR00502">
    <property type="entry name" value="nagB"/>
    <property type="match status" value="1"/>
</dbReference>
<sequence>MTSAAAETHERIPTAVFPDNQAAVRHVADAIETLVRERAAAGQPAVLGLATGSTPVPLYRELIRRHREEGLSFAHVITFNLDEYYPLEPQHPESYHRFMREQLFDHLDIPAAQIHVPPGDLPRDEIHAACTAYEQAIRDAGGVDIQILGIGRTGHIGFNEPGSGPASVTRLVTLDRLTRADAARDFRGEANVPRYAITMGVGTILRARRIFMLAWGRAKADVLRQAIEEPPRDTVPASYLQQHDATEVFLDAPAASELTRLRSPWWVGFPEWTTPLTRRAVTDLSLKLSKPLLKLVDKDYQENGLADLVTSHGPAYDLNIRLFNEVQHTITGWPGGKPHVDDTHRPERAEPARKRVLVLSPEPADDILAMAGTLHRLVQHGHEVTVAYLTSGNLGVPDAEARWAAQLMLEANAAAPDSLARRVLDELARKAAFDQDSADLRRFKGFLRRSEARAALELCGVPAPNVRFLDLPFYESGTYRRFQLGDADATAVGRLLHEIQPHQIFTTGAAADPSSVPAKSFAAFTTALGAAADHAWTKDCWVWLFRSDGREWPIDEIEMAVPCSPDELDRKAQAIYQHRSQRHQTPVTDSDSAEPWEQAVDRNRATAQLYDRLGLAEYEAIECFVRWQPTADTSTSTSS</sequence>
<dbReference type="InterPro" id="IPR003737">
    <property type="entry name" value="GlcNAc_PI_deacetylase-related"/>
</dbReference>
<dbReference type="Pfam" id="PF02585">
    <property type="entry name" value="PIG-L"/>
    <property type="match status" value="1"/>
</dbReference>
<dbReference type="GO" id="GO:0004342">
    <property type="term" value="F:glucosamine-6-phosphate deaminase activity"/>
    <property type="evidence" value="ECO:0007669"/>
    <property type="project" value="UniProtKB-EC"/>
</dbReference>
<dbReference type="Gene3D" id="3.40.50.1360">
    <property type="match status" value="1"/>
</dbReference>
<dbReference type="Proteomes" id="UP000738431">
    <property type="component" value="Chromosome"/>
</dbReference>
<evidence type="ECO:0000259" key="2">
    <source>
        <dbReference type="Pfam" id="PF01182"/>
    </source>
</evidence>
<keyword evidence="4" id="KW-1185">Reference proteome</keyword>
<accession>A0ABZ1C8U2</accession>
<dbReference type="PANTHER" id="PTHR42892">
    <property type="entry name" value="GLUCOSAMINE-6-PHOSPHATE DEAMINASE-LIKE PROTEIN BT_0258-RELATED"/>
    <property type="match status" value="1"/>
</dbReference>
<name>A0ABZ1C8U2_9BACT</name>
<evidence type="ECO:0000256" key="1">
    <source>
        <dbReference type="NCBIfam" id="TIGR00502"/>
    </source>
</evidence>
<dbReference type="NCBIfam" id="NF002557">
    <property type="entry name" value="PRK02122.1"/>
    <property type="match status" value="1"/>
</dbReference>
<dbReference type="SUPFAM" id="SSF100950">
    <property type="entry name" value="NagB/RpiA/CoA transferase-like"/>
    <property type="match status" value="1"/>
</dbReference>
<evidence type="ECO:0000313" key="4">
    <source>
        <dbReference type="Proteomes" id="UP000738431"/>
    </source>
</evidence>
<proteinExistence type="predicted"/>
<dbReference type="EMBL" id="CP139781">
    <property type="protein sequence ID" value="WRQ87683.1"/>
    <property type="molecule type" value="Genomic_DNA"/>
</dbReference>
<feature type="domain" description="Glucosamine/galactosamine-6-phosphate isomerase" evidence="2">
    <location>
        <begin position="18"/>
        <end position="244"/>
    </location>
</feature>
<dbReference type="EC" id="3.5.99.6" evidence="1"/>
<dbReference type="InterPro" id="IPR037171">
    <property type="entry name" value="NagB/RpiA_transferase-like"/>
</dbReference>
<dbReference type="InterPro" id="IPR006148">
    <property type="entry name" value="Glc/Gal-6P_isomerase"/>
</dbReference>
<dbReference type="CDD" id="cd01399">
    <property type="entry name" value="GlcN6P_deaminase"/>
    <property type="match status" value="1"/>
</dbReference>
<organism evidence="3 4">
    <name type="scientific">Actomonas aquatica</name>
    <dbReference type="NCBI Taxonomy" id="2866162"/>
    <lineage>
        <taxon>Bacteria</taxon>
        <taxon>Pseudomonadati</taxon>
        <taxon>Verrucomicrobiota</taxon>
        <taxon>Opitutia</taxon>
        <taxon>Opitutales</taxon>
        <taxon>Opitutaceae</taxon>
        <taxon>Actomonas</taxon>
    </lineage>
</organism>